<feature type="transmembrane region" description="Helical" evidence="1">
    <location>
        <begin position="395"/>
        <end position="418"/>
    </location>
</feature>
<protein>
    <submittedName>
        <fullName evidence="3">Uncharacterized protein</fullName>
    </submittedName>
</protein>
<feature type="signal peptide" evidence="2">
    <location>
        <begin position="1"/>
        <end position="19"/>
    </location>
</feature>
<keyword evidence="1" id="KW-0812">Transmembrane</keyword>
<keyword evidence="1" id="KW-0472">Membrane</keyword>
<evidence type="ECO:0000256" key="2">
    <source>
        <dbReference type="SAM" id="SignalP"/>
    </source>
</evidence>
<accession>A0A226DR06</accession>
<sequence>MKFLLNFLVLISPLTFSSSVSEMTPFSDVVSVFESCLIEVINYEGVNLIQSSDVKVPLILIRSVILTVHRPGGEIIYMFYPYEYASRPEREAFNTSEAWNPPTPYQDISTRTKHQWKCFARLFLLPPMPDLKRRSELSEYYDASKFYYMSGRHHISNSHGHWNYFNSTVVLDHPFRSSDTKYYILIRRSREYKWEYAFSTFWGPFALDFQITGVVITLTDSLDKIQSAELVCTNCPAITTTALRLIPGFKFDLENLRCRNDLNCGTEIPIRFRMWGKIREDLYSNANRILRLGYKLSLMDLLREMFDSDIAMEIWLLSIGIGKEAGNLSFVFDELYDKESSCGEVKMFERMPVLSVWEDKFLFSKGSRETLTFVTCGGTSTSSVNFSGFISCFDFYTWILLLTSIFTLSSFLIITYTLRSKQPLIGVQISFEVSIRALLEQGEHTTKKSQTFLSYLFGPWILITIVLTNAFKGKNITDLTSPLRLEGITNFSQFKTHPVNFTIYTMNTAFMERTSREDCTDEMHAQFDLIANDQFAEIQETSVKDSFGEFHKIVADFSPYDVRSEDERDILTLLKPELRVLFRDYFYDKVQLYPDCHLFRSSNFTFFNVLKNCDENVAAFVWSSEADEIVAKLKQYLGSRGKLKISRGEEPLIFKNKGWKLRGPGRIIPIVKRLTALKEAGVVDELRKLGKLRGKRMDRMGEFGGSEGDLKGLSIRGNIGAVFALCGICLAGAFLMGVMEGRNVMVWVVIKSGTFIVKVGRKWFRWLGKRRGGERFLIRGSRSTKR</sequence>
<keyword evidence="4" id="KW-1185">Reference proteome</keyword>
<evidence type="ECO:0000313" key="3">
    <source>
        <dbReference type="EMBL" id="OXA47952.1"/>
    </source>
</evidence>
<dbReference type="Proteomes" id="UP000198287">
    <property type="component" value="Unassembled WGS sequence"/>
</dbReference>
<evidence type="ECO:0000313" key="4">
    <source>
        <dbReference type="Proteomes" id="UP000198287"/>
    </source>
</evidence>
<dbReference type="EMBL" id="LNIX01000012">
    <property type="protein sequence ID" value="OXA47952.1"/>
    <property type="molecule type" value="Genomic_DNA"/>
</dbReference>
<feature type="chain" id="PRO_5012195117" evidence="2">
    <location>
        <begin position="20"/>
        <end position="786"/>
    </location>
</feature>
<proteinExistence type="predicted"/>
<evidence type="ECO:0000256" key="1">
    <source>
        <dbReference type="SAM" id="Phobius"/>
    </source>
</evidence>
<feature type="transmembrane region" description="Helical" evidence="1">
    <location>
        <begin position="719"/>
        <end position="738"/>
    </location>
</feature>
<gene>
    <name evidence="3" type="ORF">Fcan01_17022</name>
</gene>
<name>A0A226DR06_FOLCA</name>
<organism evidence="3 4">
    <name type="scientific">Folsomia candida</name>
    <name type="common">Springtail</name>
    <dbReference type="NCBI Taxonomy" id="158441"/>
    <lineage>
        <taxon>Eukaryota</taxon>
        <taxon>Metazoa</taxon>
        <taxon>Ecdysozoa</taxon>
        <taxon>Arthropoda</taxon>
        <taxon>Hexapoda</taxon>
        <taxon>Collembola</taxon>
        <taxon>Entomobryomorpha</taxon>
        <taxon>Isotomoidea</taxon>
        <taxon>Isotomidae</taxon>
        <taxon>Proisotominae</taxon>
        <taxon>Folsomia</taxon>
    </lineage>
</organism>
<keyword evidence="2" id="KW-0732">Signal</keyword>
<dbReference type="AlphaFoldDB" id="A0A226DR06"/>
<comment type="caution">
    <text evidence="3">The sequence shown here is derived from an EMBL/GenBank/DDBJ whole genome shotgun (WGS) entry which is preliminary data.</text>
</comment>
<keyword evidence="1" id="KW-1133">Transmembrane helix</keyword>
<reference evidence="3 4" key="1">
    <citation type="submission" date="2015-12" db="EMBL/GenBank/DDBJ databases">
        <title>The genome of Folsomia candida.</title>
        <authorList>
            <person name="Faddeeva A."/>
            <person name="Derks M.F."/>
            <person name="Anvar Y."/>
            <person name="Smit S."/>
            <person name="Van Straalen N."/>
            <person name="Roelofs D."/>
        </authorList>
    </citation>
    <scope>NUCLEOTIDE SEQUENCE [LARGE SCALE GENOMIC DNA]</scope>
    <source>
        <strain evidence="3 4">VU population</strain>
        <tissue evidence="3">Whole body</tissue>
    </source>
</reference>